<dbReference type="InterPro" id="IPR000868">
    <property type="entry name" value="Isochorismatase-like_dom"/>
</dbReference>
<dbReference type="FunFam" id="3.40.50.850:FF:000006">
    <property type="entry name" value="Bifunctional pyrazinamidase/nicotinamidase"/>
    <property type="match status" value="1"/>
</dbReference>
<evidence type="ECO:0000313" key="10">
    <source>
        <dbReference type="Proteomes" id="UP000007800"/>
    </source>
</evidence>
<evidence type="ECO:0000256" key="7">
    <source>
        <dbReference type="ARBA" id="ARBA00043224"/>
    </source>
</evidence>
<dbReference type="Pfam" id="PF00857">
    <property type="entry name" value="Isochorismatase"/>
    <property type="match status" value="1"/>
</dbReference>
<organism evidence="10">
    <name type="scientific">Perkinsus marinus (strain ATCC 50983 / TXsc)</name>
    <dbReference type="NCBI Taxonomy" id="423536"/>
    <lineage>
        <taxon>Eukaryota</taxon>
        <taxon>Sar</taxon>
        <taxon>Alveolata</taxon>
        <taxon>Perkinsozoa</taxon>
        <taxon>Perkinsea</taxon>
        <taxon>Perkinsida</taxon>
        <taxon>Perkinsidae</taxon>
        <taxon>Perkinsus</taxon>
    </lineage>
</organism>
<evidence type="ECO:0000259" key="8">
    <source>
        <dbReference type="Pfam" id="PF00857"/>
    </source>
</evidence>
<dbReference type="InParanoid" id="C5LYM3"/>
<keyword evidence="4" id="KW-0378">Hydrolase</keyword>
<dbReference type="Proteomes" id="UP000007800">
    <property type="component" value="Unassembled WGS sequence"/>
</dbReference>
<dbReference type="SUPFAM" id="SSF52499">
    <property type="entry name" value="Isochorismatase-like hydrolases"/>
    <property type="match status" value="1"/>
</dbReference>
<protein>
    <recommendedName>
        <fullName evidence="6">nicotinamidase</fullName>
        <ecNumber evidence="6">3.5.1.19</ecNumber>
    </recommendedName>
    <alternativeName>
        <fullName evidence="7">Nicotinamide deamidase</fullName>
    </alternativeName>
</protein>
<dbReference type="InterPro" id="IPR036380">
    <property type="entry name" value="Isochorismatase-like_sf"/>
</dbReference>
<evidence type="ECO:0000256" key="1">
    <source>
        <dbReference type="ARBA" id="ARBA00006336"/>
    </source>
</evidence>
<comment type="similarity">
    <text evidence="1">Belongs to the isochorismatase family.</text>
</comment>
<dbReference type="PANTHER" id="PTHR11080">
    <property type="entry name" value="PYRAZINAMIDASE/NICOTINAMIDASE"/>
    <property type="match status" value="1"/>
</dbReference>
<evidence type="ECO:0000313" key="9">
    <source>
        <dbReference type="EMBL" id="EEQ98261.1"/>
    </source>
</evidence>
<dbReference type="PANTHER" id="PTHR11080:SF2">
    <property type="entry name" value="LD05707P"/>
    <property type="match status" value="1"/>
</dbReference>
<dbReference type="EC" id="3.5.1.19" evidence="6"/>
<accession>C5LYM3</accession>
<keyword evidence="3" id="KW-0479">Metal-binding</keyword>
<dbReference type="GO" id="GO:0008936">
    <property type="term" value="F:nicotinamidase activity"/>
    <property type="evidence" value="ECO:0007669"/>
    <property type="project" value="UniProtKB-EC"/>
</dbReference>
<dbReference type="NCBIfam" id="NF008623">
    <property type="entry name" value="PRK11609.1"/>
    <property type="match status" value="1"/>
</dbReference>
<comment type="pathway">
    <text evidence="5">Cofactor biosynthesis; nicotinate biosynthesis; nicotinate from nicotinamide: step 1/1.</text>
</comment>
<name>C5LYM3_PERM5</name>
<evidence type="ECO:0000256" key="3">
    <source>
        <dbReference type="ARBA" id="ARBA00022723"/>
    </source>
</evidence>
<evidence type="ECO:0000256" key="5">
    <source>
        <dbReference type="ARBA" id="ARBA00037900"/>
    </source>
</evidence>
<sequence length="298" mass="32604">MAIISLASELILMSKKVEFAEYCEADMASVAKGQIIGVAFVLCKAKNAIHISRIPPKRVIWLTQRSTSIFERRMTSSQERTNTALIVVDVQNDFCKGGSLAVPDGDAVVDVINSLREKLSPATSLVCLTQDWHPVGHVSFQSTHACQGAELFKPFKLPDGTEQMMWPDHCVQCTKGSQFHDRLVVKGTDKLIKKGTDPNMDSYSAFFDNDKAHHTDLDQILKAAQITRVIIVGLAFDYCVGYTALDAVGLGYKAIVVEDATRPVAPDSASAMRKRLLDAGVELMSSGEVERAATKEIV</sequence>
<feature type="domain" description="Isochorismatase-like" evidence="8">
    <location>
        <begin position="83"/>
        <end position="286"/>
    </location>
</feature>
<dbReference type="EMBL" id="GG686808">
    <property type="protein sequence ID" value="EEQ98261.1"/>
    <property type="molecule type" value="Genomic_DNA"/>
</dbReference>
<dbReference type="RefSeq" id="XP_002765544.1">
    <property type="nucleotide sequence ID" value="XM_002765498.1"/>
</dbReference>
<dbReference type="Gene3D" id="3.40.50.850">
    <property type="entry name" value="Isochorismatase-like"/>
    <property type="match status" value="1"/>
</dbReference>
<dbReference type="GeneID" id="9040703"/>
<gene>
    <name evidence="9" type="ORF">Pmar_PMAR002081</name>
</gene>
<dbReference type="GO" id="GO:0019363">
    <property type="term" value="P:pyridine nucleotide biosynthetic process"/>
    <property type="evidence" value="ECO:0007669"/>
    <property type="project" value="UniProtKB-KW"/>
</dbReference>
<dbReference type="OrthoDB" id="1739143at2759"/>
<proteinExistence type="inferred from homology"/>
<evidence type="ECO:0000256" key="2">
    <source>
        <dbReference type="ARBA" id="ARBA00022642"/>
    </source>
</evidence>
<reference evidence="9 10" key="1">
    <citation type="submission" date="2008-07" db="EMBL/GenBank/DDBJ databases">
        <authorList>
            <person name="El-Sayed N."/>
            <person name="Caler E."/>
            <person name="Inman J."/>
            <person name="Amedeo P."/>
            <person name="Hass B."/>
            <person name="Wortman J."/>
        </authorList>
    </citation>
    <scope>NUCLEOTIDE SEQUENCE [LARGE SCALE GENOMIC DNA]</scope>
    <source>
        <strain evidence="10">ATCC 50983 / TXsc</strain>
    </source>
</reference>
<dbReference type="CDD" id="cd01011">
    <property type="entry name" value="nicotinamidase"/>
    <property type="match status" value="1"/>
</dbReference>
<evidence type="ECO:0000256" key="6">
    <source>
        <dbReference type="ARBA" id="ARBA00039017"/>
    </source>
</evidence>
<dbReference type="AlphaFoldDB" id="C5LYM3"/>
<dbReference type="OMA" id="HPPNHTS"/>
<keyword evidence="2" id="KW-0662">Pyridine nucleotide biosynthesis</keyword>
<keyword evidence="10" id="KW-1185">Reference proteome</keyword>
<dbReference type="GO" id="GO:0046872">
    <property type="term" value="F:metal ion binding"/>
    <property type="evidence" value="ECO:0007669"/>
    <property type="project" value="UniProtKB-KW"/>
</dbReference>
<dbReference type="InterPro" id="IPR052347">
    <property type="entry name" value="Isochorismatase_Nicotinamidase"/>
</dbReference>
<evidence type="ECO:0000256" key="4">
    <source>
        <dbReference type="ARBA" id="ARBA00022801"/>
    </source>
</evidence>